<keyword evidence="2" id="KW-1185">Reference proteome</keyword>
<comment type="caution">
    <text evidence="1">The sequence shown here is derived from an EMBL/GenBank/DDBJ whole genome shotgun (WGS) entry which is preliminary data.</text>
</comment>
<proteinExistence type="predicted"/>
<accession>A0ABS5T0V5</accession>
<evidence type="ECO:0000313" key="1">
    <source>
        <dbReference type="EMBL" id="MBT0725969.1"/>
    </source>
</evidence>
<evidence type="ECO:0000313" key="2">
    <source>
        <dbReference type="Proteomes" id="UP000786875"/>
    </source>
</evidence>
<protein>
    <submittedName>
        <fullName evidence="1">Uncharacterized protein</fullName>
    </submittedName>
</protein>
<dbReference type="EMBL" id="JABBFO010000001">
    <property type="protein sequence ID" value="MBT0725969.1"/>
    <property type="molecule type" value="Genomic_DNA"/>
</dbReference>
<reference evidence="1 2" key="1">
    <citation type="submission" date="2020-04" db="EMBL/GenBank/DDBJ databases">
        <title>Genome sequencing of Rosenbergiella species.</title>
        <authorList>
            <person name="Alvarez-Perez S."/>
            <person name="Lievens B."/>
        </authorList>
    </citation>
    <scope>NUCLEOTIDE SEQUENCE [LARGE SCALE GENOMIC DNA]</scope>
    <source>
        <strain evidence="1 2">CdVSA20.1</strain>
    </source>
</reference>
<dbReference type="RefSeq" id="WP_214211785.1">
    <property type="nucleotide sequence ID" value="NZ_JABBFO010000001.1"/>
</dbReference>
<gene>
    <name evidence="1" type="ORF">HGT73_00980</name>
</gene>
<organism evidence="1 2">
    <name type="scientific">Rosenbergiella australiborealis</name>
    <dbReference type="NCBI Taxonomy" id="1544696"/>
    <lineage>
        <taxon>Bacteria</taxon>
        <taxon>Pseudomonadati</taxon>
        <taxon>Pseudomonadota</taxon>
        <taxon>Gammaproteobacteria</taxon>
        <taxon>Enterobacterales</taxon>
        <taxon>Erwiniaceae</taxon>
        <taxon>Rosenbergiella</taxon>
    </lineage>
</organism>
<name>A0ABS5T0V5_9GAMM</name>
<sequence>MINSASESSSLREDRFELASILRTFQKQKQTLVLGCPDNETESFKLIRMEASRIRFAPIHTCETLGKSLVLVAEGSEAKIIFSVTNIISVEQQGEKQWLGELVPKFSYIQRRINLRVPVPLREAFSLSIHLPGYVELQRFFIDNFSNAGIGLFSHGEPNEAFKIGAIFKKVDLDLGEYGKYKVNIEVISLGELDEPLPEHPEFTHRLSVRFLNLSLITQRTFNKIAYTFEVNFNRRR</sequence>
<dbReference type="Gene3D" id="2.40.10.220">
    <property type="entry name" value="predicted glycosyltransferase like domains"/>
    <property type="match status" value="1"/>
</dbReference>
<dbReference type="Proteomes" id="UP000786875">
    <property type="component" value="Unassembled WGS sequence"/>
</dbReference>